<dbReference type="CDD" id="cd03025">
    <property type="entry name" value="DsbA_FrnE_like"/>
    <property type="match status" value="1"/>
</dbReference>
<dbReference type="Gene3D" id="1.10.472.60">
    <property type="entry name" value="putative protein disulfide isomerase domain"/>
    <property type="match status" value="1"/>
</dbReference>
<comment type="caution">
    <text evidence="1">The sequence shown here is derived from an EMBL/GenBank/DDBJ whole genome shotgun (WGS) entry which is preliminary data.</text>
</comment>
<dbReference type="Proteomes" id="UP000094849">
    <property type="component" value="Unassembled WGS sequence"/>
</dbReference>
<keyword evidence="2" id="KW-1185">Reference proteome</keyword>
<organism evidence="1 2">
    <name type="scientific">Candidatus Thiodiazotropha endoloripes</name>
    <dbReference type="NCBI Taxonomy" id="1818881"/>
    <lineage>
        <taxon>Bacteria</taxon>
        <taxon>Pseudomonadati</taxon>
        <taxon>Pseudomonadota</taxon>
        <taxon>Gammaproteobacteria</taxon>
        <taxon>Chromatiales</taxon>
        <taxon>Sedimenticolaceae</taxon>
        <taxon>Candidatus Thiodiazotropha</taxon>
    </lineage>
</organism>
<accession>A0A1E2USE4</accession>
<dbReference type="SUPFAM" id="SSF52833">
    <property type="entry name" value="Thioredoxin-like"/>
    <property type="match status" value="1"/>
</dbReference>
<dbReference type="InterPro" id="IPR036249">
    <property type="entry name" value="Thioredoxin-like_sf"/>
</dbReference>
<dbReference type="Pfam" id="PF13743">
    <property type="entry name" value="Thioredoxin_5"/>
    <property type="match status" value="1"/>
</dbReference>
<reference evidence="1 2" key="1">
    <citation type="submission" date="2016-03" db="EMBL/GenBank/DDBJ databases">
        <title>Chemosynthetic sulphur-oxidizing symbionts of marine invertebrate animals are capable of nitrogen fixation.</title>
        <authorList>
            <person name="Petersen J.M."/>
            <person name="Kemper A."/>
            <person name="Gruber-Vodicka H."/>
            <person name="Cardini U."/>
            <person name="Geest Mvander."/>
            <person name="Kleiner M."/>
            <person name="Bulgheresi S."/>
            <person name="Fussmann M."/>
            <person name="Herbold C."/>
            <person name="Seah B.K.B."/>
            <person name="Antony C.Paul."/>
            <person name="Liu D."/>
            <person name="Belitz A."/>
            <person name="Weber M."/>
        </authorList>
    </citation>
    <scope>NUCLEOTIDE SEQUENCE [LARGE SCALE GENOMIC DNA]</scope>
    <source>
        <strain evidence="1">G_D</strain>
    </source>
</reference>
<dbReference type="PANTHER" id="PTHR13887:SF54">
    <property type="entry name" value="DSBA FAMILY PROTEIN"/>
    <property type="match status" value="1"/>
</dbReference>
<evidence type="ECO:0000313" key="1">
    <source>
        <dbReference type="EMBL" id="ODB97482.1"/>
    </source>
</evidence>
<dbReference type="RefSeq" id="WP_069024538.1">
    <property type="nucleotide sequence ID" value="NZ_LVJZ01000003.1"/>
</dbReference>
<gene>
    <name evidence="1" type="ORF">A3196_12385</name>
</gene>
<sequence length="208" mass="24009">MSLKRQLYYIHDPMCSWCWAFRPTLHRLLNNLPSEISSRYLLGGLAPDSDLPMDVNLRRKIEGTWKTIQSKIPGTDFNYDFWRKNTPRRSTYPACRSVIAVREIDSSKEDEMIYAIQQAYYLNAMSPSDYHTLENLAMKIGINGSQFSKVFRSDVTANQLHKEIGQCRTMGVYSFPSLVLEIDGSYWPIPIDYNDANTILESIFNISS</sequence>
<dbReference type="Gene3D" id="3.40.30.10">
    <property type="entry name" value="Glutaredoxin"/>
    <property type="match status" value="1"/>
</dbReference>
<dbReference type="AlphaFoldDB" id="A0A1E2USE4"/>
<protein>
    <submittedName>
        <fullName evidence="1">Thioredoxin</fullName>
    </submittedName>
</protein>
<proteinExistence type="predicted"/>
<dbReference type="PANTHER" id="PTHR13887">
    <property type="entry name" value="GLUTATHIONE S-TRANSFERASE KAPPA"/>
    <property type="match status" value="1"/>
</dbReference>
<dbReference type="EMBL" id="LVJZ01000003">
    <property type="protein sequence ID" value="ODB97482.1"/>
    <property type="molecule type" value="Genomic_DNA"/>
</dbReference>
<evidence type="ECO:0000313" key="2">
    <source>
        <dbReference type="Proteomes" id="UP000094849"/>
    </source>
</evidence>
<dbReference type="STRING" id="1818881.A3196_12385"/>
<name>A0A1E2USE4_9GAMM</name>